<evidence type="ECO:0000313" key="1">
    <source>
        <dbReference type="EMBL" id="PJB89626.1"/>
    </source>
</evidence>
<protein>
    <submittedName>
        <fullName evidence="1">GxxExxY protein</fullName>
    </submittedName>
</protein>
<dbReference type="Pfam" id="PF13366">
    <property type="entry name" value="PDDEXK_3"/>
    <property type="match status" value="1"/>
</dbReference>
<dbReference type="Proteomes" id="UP000229706">
    <property type="component" value="Unassembled WGS sequence"/>
</dbReference>
<accession>A0A2M8DEB1</accession>
<dbReference type="AlphaFoldDB" id="A0A2M8DEB1"/>
<evidence type="ECO:0000313" key="2">
    <source>
        <dbReference type="Proteomes" id="UP000229706"/>
    </source>
</evidence>
<dbReference type="EMBL" id="PFTH01000016">
    <property type="protein sequence ID" value="PJB89626.1"/>
    <property type="molecule type" value="Genomic_DNA"/>
</dbReference>
<comment type="caution">
    <text evidence="1">The sequence shown here is derived from an EMBL/GenBank/DDBJ whole genome shotgun (WGS) entry which is preliminary data.</text>
</comment>
<organism evidence="1 2">
    <name type="scientific">Candidatus Roizmanbacteria bacterium CG_4_9_14_0_8_um_filter_34_12</name>
    <dbReference type="NCBI Taxonomy" id="1974840"/>
    <lineage>
        <taxon>Bacteria</taxon>
        <taxon>Candidatus Roizmaniibacteriota</taxon>
    </lineage>
</organism>
<proteinExistence type="predicted"/>
<name>A0A2M8DEB1_9BACT</name>
<sequence length="127" mass="15349">MNNGNIIYKELSYQINGILFYVHNELGSYCNEQQYCDAIEKQLQQKSIKYEREKKLPPSFEGEENRNKIDFLINNKIILEIKAKRFVTREDYYQVRRYLKALKLKLGIIVNFRDRYLHPKRILNSLI</sequence>
<gene>
    <name evidence="1" type="ORF">CO083_00410</name>
</gene>
<dbReference type="InterPro" id="IPR026350">
    <property type="entry name" value="GxxExxY"/>
</dbReference>
<reference evidence="2" key="1">
    <citation type="submission" date="2017-09" db="EMBL/GenBank/DDBJ databases">
        <title>Depth-based differentiation of microbial function through sediment-hosted aquifers and enrichment of novel symbionts in the deep terrestrial subsurface.</title>
        <authorList>
            <person name="Probst A.J."/>
            <person name="Ladd B."/>
            <person name="Jarett J.K."/>
            <person name="Geller-Mcgrath D.E."/>
            <person name="Sieber C.M.K."/>
            <person name="Emerson J.B."/>
            <person name="Anantharaman K."/>
            <person name="Thomas B.C."/>
            <person name="Malmstrom R."/>
            <person name="Stieglmeier M."/>
            <person name="Klingl A."/>
            <person name="Woyke T."/>
            <person name="Ryan C.M."/>
            <person name="Banfield J.F."/>
        </authorList>
    </citation>
    <scope>NUCLEOTIDE SEQUENCE [LARGE SCALE GENOMIC DNA]</scope>
</reference>
<dbReference type="NCBIfam" id="TIGR04256">
    <property type="entry name" value="GxxExxY"/>
    <property type="match status" value="1"/>
</dbReference>